<dbReference type="PROSITE" id="PS51257">
    <property type="entry name" value="PROKAR_LIPOPROTEIN"/>
    <property type="match status" value="1"/>
</dbReference>
<accession>A0A7U9TGW8</accession>
<keyword evidence="4" id="KW-1185">Reference proteome</keyword>
<reference evidence="3" key="1">
    <citation type="submission" date="2021-01" db="EMBL/GenBank/DDBJ databases">
        <title>Draft genome sequence of Acholeplasmataceae bacterium strain Mahy22.</title>
        <authorList>
            <person name="Watanabe M."/>
            <person name="Kojima H."/>
            <person name="Fukui M."/>
        </authorList>
    </citation>
    <scope>NUCLEOTIDE SEQUENCE</scope>
    <source>
        <strain evidence="3">Mahy22</strain>
    </source>
</reference>
<dbReference type="EMBL" id="AP024412">
    <property type="protein sequence ID" value="BCR36385.1"/>
    <property type="molecule type" value="Genomic_DNA"/>
</dbReference>
<name>A0A7U9TGW8_9MOLU</name>
<dbReference type="Proteomes" id="UP000620133">
    <property type="component" value="Chromosome"/>
</dbReference>
<dbReference type="RefSeq" id="WP_176238802.1">
    <property type="nucleotide sequence ID" value="NZ_AP024412.1"/>
</dbReference>
<keyword evidence="1" id="KW-0732">Signal</keyword>
<dbReference type="Gene3D" id="3.40.190.10">
    <property type="entry name" value="Periplasmic binding protein-like II"/>
    <property type="match status" value="2"/>
</dbReference>
<proteinExistence type="predicted"/>
<dbReference type="AlphaFoldDB" id="A0A7U9TGW8"/>
<dbReference type="KEGG" id="manr:MPAN_012780"/>
<feature type="domain" description="Solute-binding protein family 3/N-terminal" evidence="2">
    <location>
        <begin position="33"/>
        <end position="269"/>
    </location>
</feature>
<dbReference type="Pfam" id="PF00497">
    <property type="entry name" value="SBP_bac_3"/>
    <property type="match status" value="1"/>
</dbReference>
<dbReference type="InterPro" id="IPR001638">
    <property type="entry name" value="Solute-binding_3/MltF_N"/>
</dbReference>
<organism evidence="3 4">
    <name type="scientific">Mariniplasma anaerobium</name>
    <dbReference type="NCBI Taxonomy" id="2735436"/>
    <lineage>
        <taxon>Bacteria</taxon>
        <taxon>Bacillati</taxon>
        <taxon>Mycoplasmatota</taxon>
        <taxon>Mollicutes</taxon>
        <taxon>Acholeplasmatales</taxon>
        <taxon>Acholeplasmataceae</taxon>
        <taxon>Mariniplasma</taxon>
    </lineage>
</organism>
<evidence type="ECO:0000313" key="4">
    <source>
        <dbReference type="Proteomes" id="UP000620133"/>
    </source>
</evidence>
<dbReference type="PANTHER" id="PTHR35936">
    <property type="entry name" value="MEMBRANE-BOUND LYTIC MUREIN TRANSGLYCOSYLASE F"/>
    <property type="match status" value="1"/>
</dbReference>
<evidence type="ECO:0000259" key="2">
    <source>
        <dbReference type="SMART" id="SM00062"/>
    </source>
</evidence>
<dbReference type="PANTHER" id="PTHR35936:SF17">
    <property type="entry name" value="ARGININE-BINDING EXTRACELLULAR PROTEIN ARTP"/>
    <property type="match status" value="1"/>
</dbReference>
<protein>
    <recommendedName>
        <fullName evidence="2">Solute-binding protein family 3/N-terminal domain-containing protein</fullName>
    </recommendedName>
</protein>
<gene>
    <name evidence="3" type="ORF">MPAN_012780</name>
</gene>
<evidence type="ECO:0000313" key="3">
    <source>
        <dbReference type="EMBL" id="BCR36385.1"/>
    </source>
</evidence>
<sequence>MKRIFLSVLLFVFVLGLASCGKTSEFDVETQTEIVVGLEAAYAPFNWATPTQNDFTVKLDGQSNMYVDGFDVVMAGEIADALGLELVVKAIEWDGLIPALLSGEIDLIIAGMSPTAERAQTVNFTDEYYRSEQVIVVNTDGNYSNATSLSDFDGARIVAQLGTLQDDLIDQINNVTHLDALNDYPTLTTSLTNQAADGFVAELPVAQGVVQSNPDQFTYISFTEGNGFTVSDADVAVAVALRQEDVTLLALINDILAGISTETRNGYMEAALTRQPQA</sequence>
<dbReference type="SUPFAM" id="SSF53850">
    <property type="entry name" value="Periplasmic binding protein-like II"/>
    <property type="match status" value="1"/>
</dbReference>
<dbReference type="SMART" id="SM00062">
    <property type="entry name" value="PBPb"/>
    <property type="match status" value="1"/>
</dbReference>
<evidence type="ECO:0000256" key="1">
    <source>
        <dbReference type="ARBA" id="ARBA00022729"/>
    </source>
</evidence>